<dbReference type="Proteomes" id="UP001148614">
    <property type="component" value="Unassembled WGS sequence"/>
</dbReference>
<organism evidence="2 3">
    <name type="scientific">Xylaria arbuscula</name>
    <dbReference type="NCBI Taxonomy" id="114810"/>
    <lineage>
        <taxon>Eukaryota</taxon>
        <taxon>Fungi</taxon>
        <taxon>Dikarya</taxon>
        <taxon>Ascomycota</taxon>
        <taxon>Pezizomycotina</taxon>
        <taxon>Sordariomycetes</taxon>
        <taxon>Xylariomycetidae</taxon>
        <taxon>Xylariales</taxon>
        <taxon>Xylariaceae</taxon>
        <taxon>Xylaria</taxon>
    </lineage>
</organism>
<dbReference type="PANTHER" id="PTHR38788">
    <property type="entry name" value="CLR5 DOMAIN-CONTAINING PROTEIN"/>
    <property type="match status" value="1"/>
</dbReference>
<proteinExistence type="predicted"/>
<protein>
    <recommendedName>
        <fullName evidence="1">Clr5 domain-containing protein</fullName>
    </recommendedName>
</protein>
<dbReference type="InterPro" id="IPR025676">
    <property type="entry name" value="Clr5_dom"/>
</dbReference>
<feature type="domain" description="Clr5" evidence="1">
    <location>
        <begin position="13"/>
        <end position="65"/>
    </location>
</feature>
<dbReference type="EMBL" id="JANPWZ010000177">
    <property type="protein sequence ID" value="KAJ3578726.1"/>
    <property type="molecule type" value="Genomic_DNA"/>
</dbReference>
<evidence type="ECO:0000313" key="2">
    <source>
        <dbReference type="EMBL" id="KAJ3578726.1"/>
    </source>
</evidence>
<accession>A0A9W8TRJ8</accession>
<name>A0A9W8TRJ8_9PEZI</name>
<reference evidence="2" key="1">
    <citation type="submission" date="2022-07" db="EMBL/GenBank/DDBJ databases">
        <title>Genome Sequence of Xylaria arbuscula.</title>
        <authorList>
            <person name="Buettner E."/>
        </authorList>
    </citation>
    <scope>NUCLEOTIDE SEQUENCE</scope>
    <source>
        <strain evidence="2">VT107</strain>
    </source>
</reference>
<gene>
    <name evidence="2" type="ORF">NPX13_g1846</name>
</gene>
<comment type="caution">
    <text evidence="2">The sequence shown here is derived from an EMBL/GenBank/DDBJ whole genome shotgun (WGS) entry which is preliminary data.</text>
</comment>
<keyword evidence="3" id="KW-1185">Reference proteome</keyword>
<sequence>MALNDPKIPWAQPEGWINHRPIITELYLDQMMRLDDVKEIMERKYDFHATIKMYKTRFRRWGLMKNKKSTPAMKRRLAVITKLSQTPRTIQTLPPPEFYKKPEDAFRFIQVYFTSVRFRGREPSDTASTVVLVPVTAEWAGYLATVKCLFSLGRHKEAFQIVDMCCHRYKFVLKSQDLSLPDITVRALVTLSGLDTNLVDMFFRFIYKMSQIVLGPLHPFSTLLSKIKQAGVDNLVYCINASFQHYVRSLVYIRPHPMVLRYGDYMRDLIDNKFLNAGHMYSRLLPFEHDLLNPKPQAEVSNQSYSIELNQVVRSRIAWLKFYTGRYDEAKKLISGILDDPQADARVISGCGCYDILHEVSVAEKRHELALEALQNAVTTSVKGYGYGHCVTARSMAALEAYLRSTDRLEEAEKVHRDSETQIEQICDEVRRLWL</sequence>
<dbReference type="PANTHER" id="PTHR38788:SF3">
    <property type="entry name" value="CLR5 DOMAIN-CONTAINING PROTEIN"/>
    <property type="match status" value="1"/>
</dbReference>
<evidence type="ECO:0000313" key="3">
    <source>
        <dbReference type="Proteomes" id="UP001148614"/>
    </source>
</evidence>
<evidence type="ECO:0000259" key="1">
    <source>
        <dbReference type="Pfam" id="PF14420"/>
    </source>
</evidence>
<dbReference type="Pfam" id="PF14420">
    <property type="entry name" value="Clr5"/>
    <property type="match status" value="1"/>
</dbReference>
<dbReference type="AlphaFoldDB" id="A0A9W8TRJ8"/>